<keyword evidence="1" id="KW-0472">Membrane</keyword>
<dbReference type="Proteomes" id="UP000190285">
    <property type="component" value="Unassembled WGS sequence"/>
</dbReference>
<dbReference type="STRING" id="36842.SAMN02194393_02659"/>
<protein>
    <submittedName>
        <fullName evidence="2">Uncharacterized protein</fullName>
    </submittedName>
</protein>
<dbReference type="RefSeq" id="WP_079492201.1">
    <property type="nucleotide sequence ID" value="NZ_FUZT01000006.1"/>
</dbReference>
<dbReference type="AlphaFoldDB" id="A0A1T5LAD1"/>
<proteinExistence type="predicted"/>
<sequence>MNISIKNINHIILVIFLSFIICLGLLNISYGEEKFEIDVKVGFDGHVKRSELTPVRIEIKNNYKDVEGKIQFLVHDEYNKKNFYTAYSRKINIAKNSTKIIDMESVFHRNGLLYVRVLDKDNNVVFKKMVKYLTINRDEGMFMGILDENIDSLRYLSKAYNINYPKGSRESFFQIAELDDTLPENHITLKAFETIVINNYDSQKLNIRQREALKNWIEAGGLLLVGTGPNYQKTLKGLDNINFIDVKGTKEIMIENISSEEDMKIIDPVLKDGEEITIDNNKELKLYHKRIGKGHVVIAGFDLGLSPFVNWKEKDKFINQLINNYLNSNIKNYDEKYQMMGSHWFENIVSYLPQNLLPSARSILTILILFILLVGPINYYILKRIDRRELLWVTIPLIVIIFSSSIYVLGFRSKLRQPIVNNVSIIEIDDTTNTAVVNTRLGIMGFKNGTWDVTFDKSSNFLLQDRNQYDILRRFADEEVITEYLFDEDSHVLFNKASILDVENLTISNEIKLDGNIIPDIEIKDNKLLGSVNNSFEFDLEDVIIFYGDQYRKLGDLKAGKKSKEFQIAISKNKTTKNWYSIIDSIYGSSYQNNSTNSKNEGDDILNNNIKRDILRGVFDSEEFAVNNNRFFIIAWNRGETGKNIQINGKEVKRIDRNLIILPLDIEYKKGDRVQIPYGILYPEIQENNDMHIERNGTMLYGDGYVVLRFKPEDNIRLNSMEIDFDMMHESSKYDAITYIFNYEKNEWEKWNKNTIIIDDSNMNRYYQKERGALVKIDPEKGTNLSIPSFTIEGVQE</sequence>
<name>A0A1T5LAD1_9FIRM</name>
<dbReference type="SUPFAM" id="SSF52317">
    <property type="entry name" value="Class I glutamine amidotransferase-like"/>
    <property type="match status" value="1"/>
</dbReference>
<feature type="transmembrane region" description="Helical" evidence="1">
    <location>
        <begin position="363"/>
        <end position="382"/>
    </location>
</feature>
<keyword evidence="1" id="KW-0812">Transmembrane</keyword>
<evidence type="ECO:0000313" key="3">
    <source>
        <dbReference type="Proteomes" id="UP000190285"/>
    </source>
</evidence>
<reference evidence="2 3" key="1">
    <citation type="submission" date="2017-02" db="EMBL/GenBank/DDBJ databases">
        <authorList>
            <person name="Peterson S.W."/>
        </authorList>
    </citation>
    <scope>NUCLEOTIDE SEQUENCE [LARGE SCALE GENOMIC DNA]</scope>
    <source>
        <strain evidence="2 3">M1</strain>
    </source>
</reference>
<keyword evidence="1" id="KW-1133">Transmembrane helix</keyword>
<dbReference type="OrthoDB" id="137965at2"/>
<evidence type="ECO:0000256" key="1">
    <source>
        <dbReference type="SAM" id="Phobius"/>
    </source>
</evidence>
<keyword evidence="3" id="KW-1185">Reference proteome</keyword>
<dbReference type="InterPro" id="IPR029062">
    <property type="entry name" value="Class_I_gatase-like"/>
</dbReference>
<feature type="transmembrane region" description="Helical" evidence="1">
    <location>
        <begin position="389"/>
        <end position="410"/>
    </location>
</feature>
<gene>
    <name evidence="2" type="ORF">SAMN02194393_02659</name>
</gene>
<dbReference type="EMBL" id="FUZT01000006">
    <property type="protein sequence ID" value="SKC72910.1"/>
    <property type="molecule type" value="Genomic_DNA"/>
</dbReference>
<feature type="transmembrane region" description="Helical" evidence="1">
    <location>
        <begin position="12"/>
        <end position="30"/>
    </location>
</feature>
<accession>A0A1T5LAD1</accession>
<evidence type="ECO:0000313" key="2">
    <source>
        <dbReference type="EMBL" id="SKC72910.1"/>
    </source>
</evidence>
<dbReference type="Gene3D" id="3.40.50.880">
    <property type="match status" value="1"/>
</dbReference>
<organism evidence="2 3">
    <name type="scientific">Maledivibacter halophilus</name>
    <dbReference type="NCBI Taxonomy" id="36842"/>
    <lineage>
        <taxon>Bacteria</taxon>
        <taxon>Bacillati</taxon>
        <taxon>Bacillota</taxon>
        <taxon>Clostridia</taxon>
        <taxon>Peptostreptococcales</taxon>
        <taxon>Caminicellaceae</taxon>
        <taxon>Maledivibacter</taxon>
    </lineage>
</organism>